<accession>A0A915IPL5</accession>
<dbReference type="GO" id="GO:0004843">
    <property type="term" value="F:cysteine-type deubiquitinase activity"/>
    <property type="evidence" value="ECO:0007669"/>
    <property type="project" value="InterPro"/>
</dbReference>
<dbReference type="Gene3D" id="3.90.70.10">
    <property type="entry name" value="Cysteine proteinases"/>
    <property type="match status" value="1"/>
</dbReference>
<dbReference type="InterPro" id="IPR028889">
    <property type="entry name" value="USP"/>
</dbReference>
<dbReference type="WBParaSite" id="nRc.2.0.1.t15820-RA">
    <property type="protein sequence ID" value="nRc.2.0.1.t15820-RA"/>
    <property type="gene ID" value="nRc.2.0.1.g15820"/>
</dbReference>
<dbReference type="Pfam" id="PF00443">
    <property type="entry name" value="UCH"/>
    <property type="match status" value="1"/>
</dbReference>
<dbReference type="GO" id="GO:0031647">
    <property type="term" value="P:regulation of protein stability"/>
    <property type="evidence" value="ECO:0007669"/>
    <property type="project" value="TreeGrafter"/>
</dbReference>
<evidence type="ECO:0000313" key="4">
    <source>
        <dbReference type="Proteomes" id="UP000887565"/>
    </source>
</evidence>
<dbReference type="InterPro" id="IPR038765">
    <property type="entry name" value="Papain-like_cys_pep_sf"/>
</dbReference>
<dbReference type="InterPro" id="IPR050164">
    <property type="entry name" value="Peptidase_C19"/>
</dbReference>
<organism evidence="4 5">
    <name type="scientific">Romanomermis culicivorax</name>
    <name type="common">Nematode worm</name>
    <dbReference type="NCBI Taxonomy" id="13658"/>
    <lineage>
        <taxon>Eukaryota</taxon>
        <taxon>Metazoa</taxon>
        <taxon>Ecdysozoa</taxon>
        <taxon>Nematoda</taxon>
        <taxon>Enoplea</taxon>
        <taxon>Dorylaimia</taxon>
        <taxon>Mermithida</taxon>
        <taxon>Mermithoidea</taxon>
        <taxon>Mermithidae</taxon>
        <taxon>Romanomermis</taxon>
    </lineage>
</organism>
<reference evidence="5" key="1">
    <citation type="submission" date="2022-11" db="UniProtKB">
        <authorList>
            <consortium name="WormBaseParasite"/>
        </authorList>
    </citation>
    <scope>IDENTIFICATION</scope>
</reference>
<dbReference type="PANTHER" id="PTHR24006:SF644">
    <property type="entry name" value="UBIQUITIN CARBOXYL-TERMINAL HYDROLASE 7"/>
    <property type="match status" value="1"/>
</dbReference>
<evidence type="ECO:0000259" key="3">
    <source>
        <dbReference type="PROSITE" id="PS50235"/>
    </source>
</evidence>
<dbReference type="PROSITE" id="PS50235">
    <property type="entry name" value="USP_3"/>
    <property type="match status" value="1"/>
</dbReference>
<comment type="similarity">
    <text evidence="1">Belongs to the peptidase C19 family.</text>
</comment>
<dbReference type="PANTHER" id="PTHR24006">
    <property type="entry name" value="UBIQUITIN CARBOXYL-TERMINAL HYDROLASE"/>
    <property type="match status" value="1"/>
</dbReference>
<dbReference type="GO" id="GO:0005829">
    <property type="term" value="C:cytosol"/>
    <property type="evidence" value="ECO:0007669"/>
    <property type="project" value="TreeGrafter"/>
</dbReference>
<dbReference type="GO" id="GO:0016579">
    <property type="term" value="P:protein deubiquitination"/>
    <property type="evidence" value="ECO:0007669"/>
    <property type="project" value="InterPro"/>
</dbReference>
<keyword evidence="4" id="KW-1185">Reference proteome</keyword>
<dbReference type="SUPFAM" id="SSF54001">
    <property type="entry name" value="Cysteine proteinases"/>
    <property type="match status" value="1"/>
</dbReference>
<evidence type="ECO:0000256" key="2">
    <source>
        <dbReference type="SAM" id="MobiDB-lite"/>
    </source>
</evidence>
<feature type="domain" description="USP" evidence="3">
    <location>
        <begin position="1"/>
        <end position="96"/>
    </location>
</feature>
<dbReference type="InterPro" id="IPR001394">
    <property type="entry name" value="Peptidase_C19_UCH"/>
</dbReference>
<proteinExistence type="inferred from homology"/>
<evidence type="ECO:0000256" key="1">
    <source>
        <dbReference type="ARBA" id="ARBA00009085"/>
    </source>
</evidence>
<name>A0A915IPL5_ROMCU</name>
<dbReference type="GO" id="GO:0005634">
    <property type="term" value="C:nucleus"/>
    <property type="evidence" value="ECO:0007669"/>
    <property type="project" value="TreeGrafter"/>
</dbReference>
<protein>
    <submittedName>
        <fullName evidence="5">USP domain-containing protein</fullName>
    </submittedName>
</protein>
<dbReference type="AlphaFoldDB" id="A0A915IPL5"/>
<dbReference type="Proteomes" id="UP000887565">
    <property type="component" value="Unplaced"/>
</dbReference>
<sequence length="172" mass="19337">FEFPEALTLEEYLEKPESTPADYILHAVLVHNGDFHGGQYVVYINPKGDGNWCRFDDDVVSRSSATEAVEANFGGIDVEWPQRPCTSAYMLVYIRQSCLRDVLQPVSKADLPNHLKGRLSDQRDLDSMKKKEKSEAHLYATIDKPANESSRQNLELAPSRELASGNSAEFCK</sequence>
<feature type="region of interest" description="Disordered" evidence="2">
    <location>
        <begin position="139"/>
        <end position="172"/>
    </location>
</feature>
<evidence type="ECO:0000313" key="5">
    <source>
        <dbReference type="WBParaSite" id="nRc.2.0.1.t15820-RA"/>
    </source>
</evidence>